<keyword evidence="1" id="KW-1133">Transmembrane helix</keyword>
<feature type="transmembrane region" description="Helical" evidence="1">
    <location>
        <begin position="12"/>
        <end position="34"/>
    </location>
</feature>
<dbReference type="Proteomes" id="UP001597053">
    <property type="component" value="Unassembled WGS sequence"/>
</dbReference>
<organism evidence="2 3">
    <name type="scientific">Micromonospora azadirachtae</name>
    <dbReference type="NCBI Taxonomy" id="1970735"/>
    <lineage>
        <taxon>Bacteria</taxon>
        <taxon>Bacillati</taxon>
        <taxon>Actinomycetota</taxon>
        <taxon>Actinomycetes</taxon>
        <taxon>Micromonosporales</taxon>
        <taxon>Micromonosporaceae</taxon>
        <taxon>Micromonospora</taxon>
    </lineage>
</organism>
<feature type="non-terminal residue" evidence="2">
    <location>
        <position position="1"/>
    </location>
</feature>
<keyword evidence="1" id="KW-0812">Transmembrane</keyword>
<name>A0ABW3A5I2_9ACTN</name>
<gene>
    <name evidence="2" type="ORF">ACFQZ8_18320</name>
</gene>
<accession>A0ABW3A5I2</accession>
<keyword evidence="1" id="KW-0472">Membrane</keyword>
<evidence type="ECO:0000256" key="1">
    <source>
        <dbReference type="SAM" id="Phobius"/>
    </source>
</evidence>
<feature type="transmembrane region" description="Helical" evidence="1">
    <location>
        <begin position="46"/>
        <end position="69"/>
    </location>
</feature>
<protein>
    <submittedName>
        <fullName evidence="2">MFS transporter</fullName>
    </submittedName>
</protein>
<feature type="transmembrane region" description="Helical" evidence="1">
    <location>
        <begin position="84"/>
        <end position="104"/>
    </location>
</feature>
<comment type="caution">
    <text evidence="2">The sequence shown here is derived from an EMBL/GenBank/DDBJ whole genome shotgun (WGS) entry which is preliminary data.</text>
</comment>
<sequence length="133" mass="14099">VLAWPGPAPRWLLVALVLVLAVNGPASIIGFDYARTFNPASRIGSATGIVNVGGFVASIVLVLAVGIVLDSATPAGRETPDLDAFQWAFALQYVLWTLGAVQVLRHRNATRRRLAAEESTRVEPPVAVTTGQL</sequence>
<dbReference type="InterPro" id="IPR036259">
    <property type="entry name" value="MFS_trans_sf"/>
</dbReference>
<reference evidence="3" key="1">
    <citation type="journal article" date="2019" name="Int. J. Syst. Evol. Microbiol.">
        <title>The Global Catalogue of Microorganisms (GCM) 10K type strain sequencing project: providing services to taxonomists for standard genome sequencing and annotation.</title>
        <authorList>
            <consortium name="The Broad Institute Genomics Platform"/>
            <consortium name="The Broad Institute Genome Sequencing Center for Infectious Disease"/>
            <person name="Wu L."/>
            <person name="Ma J."/>
        </authorList>
    </citation>
    <scope>NUCLEOTIDE SEQUENCE [LARGE SCALE GENOMIC DNA]</scope>
    <source>
        <strain evidence="3">JCM 32148</strain>
    </source>
</reference>
<proteinExistence type="predicted"/>
<dbReference type="EMBL" id="JBHTHM010001030">
    <property type="protein sequence ID" value="MFD0785864.1"/>
    <property type="molecule type" value="Genomic_DNA"/>
</dbReference>
<evidence type="ECO:0000313" key="2">
    <source>
        <dbReference type="EMBL" id="MFD0785864.1"/>
    </source>
</evidence>
<keyword evidence="3" id="KW-1185">Reference proteome</keyword>
<evidence type="ECO:0000313" key="3">
    <source>
        <dbReference type="Proteomes" id="UP001597053"/>
    </source>
</evidence>
<dbReference type="SUPFAM" id="SSF103473">
    <property type="entry name" value="MFS general substrate transporter"/>
    <property type="match status" value="1"/>
</dbReference>